<dbReference type="PANTHER" id="PTHR28219:SF1">
    <property type="entry name" value="UPF0642 PROTEIN YBL028C"/>
    <property type="match status" value="1"/>
</dbReference>
<accession>A0A0F4GM08</accession>
<comment type="caution">
    <text evidence="3">The sequence shown here is derived from an EMBL/GenBank/DDBJ whole genome shotgun (WGS) entry which is preliminary data.</text>
</comment>
<dbReference type="Pfam" id="PF10338">
    <property type="entry name" value="YBL028C_N"/>
    <property type="match status" value="1"/>
</dbReference>
<dbReference type="Proteomes" id="UP000033647">
    <property type="component" value="Unassembled WGS sequence"/>
</dbReference>
<evidence type="ECO:0000256" key="1">
    <source>
        <dbReference type="SAM" id="MobiDB-lite"/>
    </source>
</evidence>
<dbReference type="GO" id="GO:0030687">
    <property type="term" value="C:preribosome, large subunit precursor"/>
    <property type="evidence" value="ECO:0007669"/>
    <property type="project" value="TreeGrafter"/>
</dbReference>
<feature type="compositionally biased region" description="Basic and acidic residues" evidence="1">
    <location>
        <begin position="44"/>
        <end position="62"/>
    </location>
</feature>
<feature type="domain" description="DUF2423" evidence="2">
    <location>
        <begin position="1"/>
        <end position="44"/>
    </location>
</feature>
<dbReference type="OrthoDB" id="4087970at2759"/>
<evidence type="ECO:0000313" key="3">
    <source>
        <dbReference type="EMBL" id="KJX98444.1"/>
    </source>
</evidence>
<feature type="compositionally biased region" description="Basic residues" evidence="1">
    <location>
        <begin position="9"/>
        <end position="21"/>
    </location>
</feature>
<organism evidence="3 4">
    <name type="scientific">Zymoseptoria brevis</name>
    <dbReference type="NCBI Taxonomy" id="1047168"/>
    <lineage>
        <taxon>Eukaryota</taxon>
        <taxon>Fungi</taxon>
        <taxon>Dikarya</taxon>
        <taxon>Ascomycota</taxon>
        <taxon>Pezizomycotina</taxon>
        <taxon>Dothideomycetes</taxon>
        <taxon>Dothideomycetidae</taxon>
        <taxon>Mycosphaerellales</taxon>
        <taxon>Mycosphaerellaceae</taxon>
        <taxon>Zymoseptoria</taxon>
    </lineage>
</organism>
<feature type="region of interest" description="Disordered" evidence="1">
    <location>
        <begin position="36"/>
        <end position="119"/>
    </location>
</feature>
<sequence length="119" mass="13655">MARSARSSGIKKNKAVLKKRVFGPVETARNERMNAKLLELASAPREKMEVEETKPEEEKAAENADEDVDMDPSKPRRSKREVQRRKSAQALKFERKSNKKPRNQVSFPSHPRKKKAGKK</sequence>
<evidence type="ECO:0000259" key="2">
    <source>
        <dbReference type="Pfam" id="PF10338"/>
    </source>
</evidence>
<dbReference type="AlphaFoldDB" id="A0A0F4GM08"/>
<dbReference type="PANTHER" id="PTHR28219">
    <property type="entry name" value="UPF0642 PROTEIN YBL028C"/>
    <property type="match status" value="1"/>
</dbReference>
<keyword evidence="4" id="KW-1185">Reference proteome</keyword>
<proteinExistence type="predicted"/>
<gene>
    <name evidence="3" type="ORF">TI39_contig412g00046</name>
</gene>
<dbReference type="EMBL" id="LAFY01000404">
    <property type="protein sequence ID" value="KJX98444.1"/>
    <property type="molecule type" value="Genomic_DNA"/>
</dbReference>
<name>A0A0F4GM08_9PEZI</name>
<evidence type="ECO:0000313" key="4">
    <source>
        <dbReference type="Proteomes" id="UP000033647"/>
    </source>
</evidence>
<feature type="region of interest" description="Disordered" evidence="1">
    <location>
        <begin position="1"/>
        <end position="23"/>
    </location>
</feature>
<protein>
    <recommendedName>
        <fullName evidence="2">DUF2423 domain-containing protein</fullName>
    </recommendedName>
</protein>
<feature type="compositionally biased region" description="Basic residues" evidence="1">
    <location>
        <begin position="110"/>
        <end position="119"/>
    </location>
</feature>
<dbReference type="InterPro" id="IPR019434">
    <property type="entry name" value="DUF2423"/>
</dbReference>
<reference evidence="3 4" key="1">
    <citation type="submission" date="2015-03" db="EMBL/GenBank/DDBJ databases">
        <title>RNA-seq based gene annotation and comparative genomics of four Zymoseptoria species reveal species-specific pathogenicity related genes and transposable element activity.</title>
        <authorList>
            <person name="Grandaubert J."/>
            <person name="Bhattacharyya A."/>
            <person name="Stukenbrock E.H."/>
        </authorList>
    </citation>
    <scope>NUCLEOTIDE SEQUENCE [LARGE SCALE GENOMIC DNA]</scope>
    <source>
        <strain evidence="3 4">Zb18110</strain>
    </source>
</reference>
<feature type="compositionally biased region" description="Basic residues" evidence="1">
    <location>
        <begin position="75"/>
        <end position="87"/>
    </location>
</feature>